<evidence type="ECO:0000313" key="3">
    <source>
        <dbReference type="EMBL" id="KAF9464894.1"/>
    </source>
</evidence>
<comment type="caution">
    <text evidence="3">The sequence shown here is derived from an EMBL/GenBank/DDBJ whole genome shotgun (WGS) entry which is preliminary data.</text>
</comment>
<reference evidence="3" key="1">
    <citation type="submission" date="2020-11" db="EMBL/GenBank/DDBJ databases">
        <authorList>
            <consortium name="DOE Joint Genome Institute"/>
            <person name="Ahrendt S."/>
            <person name="Riley R."/>
            <person name="Andreopoulos W."/>
            <person name="Labutti K."/>
            <person name="Pangilinan J."/>
            <person name="Ruiz-Duenas F.J."/>
            <person name="Barrasa J.M."/>
            <person name="Sanchez-Garcia M."/>
            <person name="Camarero S."/>
            <person name="Miyauchi S."/>
            <person name="Serrano A."/>
            <person name="Linde D."/>
            <person name="Babiker R."/>
            <person name="Drula E."/>
            <person name="Ayuso-Fernandez I."/>
            <person name="Pacheco R."/>
            <person name="Padilla G."/>
            <person name="Ferreira P."/>
            <person name="Barriuso J."/>
            <person name="Kellner H."/>
            <person name="Castanera R."/>
            <person name="Alfaro M."/>
            <person name="Ramirez L."/>
            <person name="Pisabarro A.G."/>
            <person name="Kuo A."/>
            <person name="Tritt A."/>
            <person name="Lipzen A."/>
            <person name="He G."/>
            <person name="Yan M."/>
            <person name="Ng V."/>
            <person name="Cullen D."/>
            <person name="Martin F."/>
            <person name="Rosso M.-N."/>
            <person name="Henrissat B."/>
            <person name="Hibbett D."/>
            <person name="Martinez A.T."/>
            <person name="Grigoriev I.V."/>
        </authorList>
    </citation>
    <scope>NUCLEOTIDE SEQUENCE</scope>
    <source>
        <strain evidence="3">CBS 247.69</strain>
    </source>
</reference>
<feature type="transmembrane region" description="Helical" evidence="2">
    <location>
        <begin position="156"/>
        <end position="173"/>
    </location>
</feature>
<keyword evidence="4" id="KW-1185">Reference proteome</keyword>
<dbReference type="PANTHER" id="PTHR43317:SF1">
    <property type="entry name" value="THERMOSPERMINE SYNTHASE ACAULIS5"/>
    <property type="match status" value="1"/>
</dbReference>
<feature type="transmembrane region" description="Helical" evidence="2">
    <location>
        <begin position="185"/>
        <end position="204"/>
    </location>
</feature>
<dbReference type="EMBL" id="MU150251">
    <property type="protein sequence ID" value="KAF9464894.1"/>
    <property type="molecule type" value="Genomic_DNA"/>
</dbReference>
<feature type="transmembrane region" description="Helical" evidence="2">
    <location>
        <begin position="114"/>
        <end position="135"/>
    </location>
</feature>
<gene>
    <name evidence="3" type="ORF">BDZ94DRAFT_1255481</name>
</gene>
<evidence type="ECO:0000256" key="1">
    <source>
        <dbReference type="ARBA" id="ARBA00023115"/>
    </source>
</evidence>
<keyword evidence="2" id="KW-1133">Transmembrane helix</keyword>
<dbReference type="Gene3D" id="3.40.50.150">
    <property type="entry name" value="Vaccinia Virus protein VP39"/>
    <property type="match status" value="1"/>
</dbReference>
<dbReference type="SUPFAM" id="SSF53335">
    <property type="entry name" value="S-adenosyl-L-methionine-dependent methyltransferases"/>
    <property type="match status" value="1"/>
</dbReference>
<dbReference type="GO" id="GO:0006596">
    <property type="term" value="P:polyamine biosynthetic process"/>
    <property type="evidence" value="ECO:0007669"/>
    <property type="project" value="UniProtKB-KW"/>
</dbReference>
<evidence type="ECO:0000256" key="2">
    <source>
        <dbReference type="SAM" id="Phobius"/>
    </source>
</evidence>
<feature type="transmembrane region" description="Helical" evidence="2">
    <location>
        <begin position="83"/>
        <end position="102"/>
    </location>
</feature>
<feature type="transmembrane region" description="Helical" evidence="2">
    <location>
        <begin position="53"/>
        <end position="71"/>
    </location>
</feature>
<name>A0A9P5YA13_9AGAR</name>
<dbReference type="NCBIfam" id="NF037959">
    <property type="entry name" value="MFS_SpdSyn"/>
    <property type="match status" value="1"/>
</dbReference>
<dbReference type="Proteomes" id="UP000807353">
    <property type="component" value="Unassembled WGS sequence"/>
</dbReference>
<keyword evidence="2" id="KW-0472">Membrane</keyword>
<dbReference type="AlphaFoldDB" id="A0A9P5YA13"/>
<keyword evidence="1" id="KW-0620">Polyamine biosynthesis</keyword>
<organism evidence="3 4">
    <name type="scientific">Collybia nuda</name>
    <dbReference type="NCBI Taxonomy" id="64659"/>
    <lineage>
        <taxon>Eukaryota</taxon>
        <taxon>Fungi</taxon>
        <taxon>Dikarya</taxon>
        <taxon>Basidiomycota</taxon>
        <taxon>Agaricomycotina</taxon>
        <taxon>Agaricomycetes</taxon>
        <taxon>Agaricomycetidae</taxon>
        <taxon>Agaricales</taxon>
        <taxon>Tricholomatineae</taxon>
        <taxon>Clitocybaceae</taxon>
        <taxon>Collybia</taxon>
    </lineage>
</organism>
<dbReference type="OrthoDB" id="2016285at2759"/>
<dbReference type="PANTHER" id="PTHR43317">
    <property type="entry name" value="THERMOSPERMINE SYNTHASE ACAULIS5"/>
    <property type="match status" value="1"/>
</dbReference>
<accession>A0A9P5YA13</accession>
<dbReference type="InterPro" id="IPR029063">
    <property type="entry name" value="SAM-dependent_MTases_sf"/>
</dbReference>
<protein>
    <submittedName>
        <fullName evidence="3">Spermidine synthase</fullName>
    </submittedName>
</protein>
<feature type="transmembrane region" description="Helical" evidence="2">
    <location>
        <begin position="20"/>
        <end position="41"/>
    </location>
</feature>
<sequence>MVLSKATSKAIPKRNQFQSIPLQATNAIATVLPVSLIIFAYERALLPLYGSGPTTLLLDKALLVAVILAVVHPFKIHTSWNWLCAALSLTLAPNATYYVAVLTSRQKYPILGPAVTHAIVLVPLVLILTTIAVDIDPRKTTVALISTSRPPIIQRLASGGICYVVVMFLSHFWKGLSHLNNVSESQIFLGIAGIAYGLWILQVPMGATAQKQPQNSVSPGVQMKVAILAALIGIQWSMYPVLSSPVLPHPLQETFTHPSGSLQIHSSVQSTTGLIVVGEALPPPGYTGGEDHEMHSVRYLRASHSILGGVWMGEKVNTLNDEDPLEDLYGARLGDSIYSTFVLQEAARLINSTEQGKTDSIENALIIGLGAGISATAFMRHGLSTSIIEIDPAVYNAASRFFGLPDPGPGNLFLEDARSWAARKRESIKEGNNETLYDIVIHDCFSGGGVPEHIFTMEFWEDLKTVIKPEGIIVVNFAGVLRSDSSKMVIQTVEKNFGHCRAFHDVFGEFTDEKYGTDFVNMVLFCTRSKAPLTFRKPHSSDYLGSPLRRHVLNSLSTREIKLDLIRNSTSEEDNNKFILTDAYNPLGKLQDKQGLEHWAVMREVLPDVHWETY</sequence>
<proteinExistence type="predicted"/>
<keyword evidence="2" id="KW-0812">Transmembrane</keyword>
<evidence type="ECO:0000313" key="4">
    <source>
        <dbReference type="Proteomes" id="UP000807353"/>
    </source>
</evidence>
<dbReference type="Pfam" id="PF01564">
    <property type="entry name" value="Spermine_synth"/>
    <property type="match status" value="1"/>
</dbReference>